<reference evidence="1" key="1">
    <citation type="submission" date="2016-02" db="EMBL/GenBank/DDBJ databases">
        <title>WGS assembly of Manihot esculenta.</title>
        <authorList>
            <person name="Bredeson J.V."/>
            <person name="Prochnik S.E."/>
            <person name="Lyons J.B."/>
            <person name="Schmutz J."/>
            <person name="Grimwood J."/>
            <person name="Vrebalov J."/>
            <person name="Bart R.S."/>
            <person name="Amuge T."/>
            <person name="Ferguson M.E."/>
            <person name="Green R."/>
            <person name="Putnam N."/>
            <person name="Stites J."/>
            <person name="Rounsley S."/>
            <person name="Rokhsar D.S."/>
        </authorList>
    </citation>
    <scope>NUCLEOTIDE SEQUENCE [LARGE SCALE GENOMIC DNA]</scope>
    <source>
        <tissue evidence="1">Leaf</tissue>
    </source>
</reference>
<sequence>MLVVHFDCCSVGTRMINSRLYMTNIGIATAVCIFPQESPSSSC</sequence>
<name>A0A2C9U4S5_MANES</name>
<dbReference type="AlphaFoldDB" id="A0A2C9U4S5"/>
<proteinExistence type="predicted"/>
<protein>
    <submittedName>
        <fullName evidence="1">Uncharacterized protein</fullName>
    </submittedName>
</protein>
<evidence type="ECO:0000313" key="1">
    <source>
        <dbReference type="EMBL" id="OAY24734.1"/>
    </source>
</evidence>
<gene>
    <name evidence="1" type="ORF">MANES_17G039600</name>
</gene>
<organism evidence="1">
    <name type="scientific">Manihot esculenta</name>
    <name type="common">Cassava</name>
    <name type="synonym">Jatropha manihot</name>
    <dbReference type="NCBI Taxonomy" id="3983"/>
    <lineage>
        <taxon>Eukaryota</taxon>
        <taxon>Viridiplantae</taxon>
        <taxon>Streptophyta</taxon>
        <taxon>Embryophyta</taxon>
        <taxon>Tracheophyta</taxon>
        <taxon>Spermatophyta</taxon>
        <taxon>Magnoliopsida</taxon>
        <taxon>eudicotyledons</taxon>
        <taxon>Gunneridae</taxon>
        <taxon>Pentapetalae</taxon>
        <taxon>rosids</taxon>
        <taxon>fabids</taxon>
        <taxon>Malpighiales</taxon>
        <taxon>Euphorbiaceae</taxon>
        <taxon>Crotonoideae</taxon>
        <taxon>Manihoteae</taxon>
        <taxon>Manihot</taxon>
    </lineage>
</organism>
<accession>A0A2C9U4S5</accession>
<dbReference type="EMBL" id="CM004403">
    <property type="protein sequence ID" value="OAY24734.1"/>
    <property type="molecule type" value="Genomic_DNA"/>
</dbReference>